<name>A0A8S9FKT1_BRACR</name>
<sequence>MRALSAPSGPAWAWDWAWVLVEGLWSNKTILFGPILNEIRESLEEEVLELNFLRSPRDSRPRAAAVAGMYDGVSVVLGVVTLVLTLRVDVLGDVLGEVLGDVPSETWRLKSRQGSVAQG</sequence>
<reference evidence="1" key="1">
    <citation type="submission" date="2019-12" db="EMBL/GenBank/DDBJ databases">
        <title>Genome sequencing and annotation of Brassica cretica.</title>
        <authorList>
            <person name="Studholme D.J."/>
            <person name="Sarris P.F."/>
        </authorList>
    </citation>
    <scope>NUCLEOTIDE SEQUENCE</scope>
    <source>
        <strain evidence="1">PFS-102/07</strain>
        <tissue evidence="1">Leaf</tissue>
    </source>
</reference>
<evidence type="ECO:0000313" key="1">
    <source>
        <dbReference type="EMBL" id="KAF2534310.1"/>
    </source>
</evidence>
<proteinExistence type="predicted"/>
<protein>
    <submittedName>
        <fullName evidence="1">Uncharacterized protein</fullName>
    </submittedName>
</protein>
<comment type="caution">
    <text evidence="1">The sequence shown here is derived from an EMBL/GenBank/DDBJ whole genome shotgun (WGS) entry which is preliminary data.</text>
</comment>
<organism evidence="1">
    <name type="scientific">Brassica cretica</name>
    <name type="common">Mustard</name>
    <dbReference type="NCBI Taxonomy" id="69181"/>
    <lineage>
        <taxon>Eukaryota</taxon>
        <taxon>Viridiplantae</taxon>
        <taxon>Streptophyta</taxon>
        <taxon>Embryophyta</taxon>
        <taxon>Tracheophyta</taxon>
        <taxon>Spermatophyta</taxon>
        <taxon>Magnoliopsida</taxon>
        <taxon>eudicotyledons</taxon>
        <taxon>Gunneridae</taxon>
        <taxon>Pentapetalae</taxon>
        <taxon>rosids</taxon>
        <taxon>malvids</taxon>
        <taxon>Brassicales</taxon>
        <taxon>Brassicaceae</taxon>
        <taxon>Brassiceae</taxon>
        <taxon>Brassica</taxon>
    </lineage>
</organism>
<dbReference type="EMBL" id="QGKY02002305">
    <property type="protein sequence ID" value="KAF2534310.1"/>
    <property type="molecule type" value="Genomic_DNA"/>
</dbReference>
<gene>
    <name evidence="1" type="ORF">F2Q70_00031868</name>
</gene>
<dbReference type="AlphaFoldDB" id="A0A8S9FKT1"/>
<accession>A0A8S9FKT1</accession>